<evidence type="ECO:0000256" key="3">
    <source>
        <dbReference type="ARBA" id="ARBA00022741"/>
    </source>
</evidence>
<evidence type="ECO:0000259" key="6">
    <source>
        <dbReference type="Pfam" id="PF13193"/>
    </source>
</evidence>
<dbReference type="GO" id="GO:0030729">
    <property type="term" value="F:acetoacetate-CoA ligase activity"/>
    <property type="evidence" value="ECO:0007669"/>
    <property type="project" value="UniProtKB-EC"/>
</dbReference>
<dbReference type="Gene3D" id="3.30.300.30">
    <property type="match status" value="1"/>
</dbReference>
<dbReference type="InterPro" id="IPR045851">
    <property type="entry name" value="AMP-bd_C_sf"/>
</dbReference>
<gene>
    <name evidence="8" type="ORF">HCK00_14535</name>
</gene>
<dbReference type="InterPro" id="IPR020845">
    <property type="entry name" value="AMP-binding_CS"/>
</dbReference>
<dbReference type="Pfam" id="PF16177">
    <property type="entry name" value="ACAS_N"/>
    <property type="match status" value="1"/>
</dbReference>
<dbReference type="EC" id="6.2.1.16" evidence="8"/>
<keyword evidence="9" id="KW-1185">Reference proteome</keyword>
<dbReference type="InterPro" id="IPR000873">
    <property type="entry name" value="AMP-dep_synth/lig_dom"/>
</dbReference>
<dbReference type="RefSeq" id="WP_168102327.1">
    <property type="nucleotide sequence ID" value="NZ_JAATEN010000009.1"/>
</dbReference>
<dbReference type="InterPro" id="IPR032387">
    <property type="entry name" value="ACAS_N"/>
</dbReference>
<evidence type="ECO:0000256" key="2">
    <source>
        <dbReference type="ARBA" id="ARBA00022598"/>
    </source>
</evidence>
<feature type="domain" description="Acetyl-coenzyme A synthetase N-terminal" evidence="7">
    <location>
        <begin position="38"/>
        <end position="94"/>
    </location>
</feature>
<evidence type="ECO:0000256" key="4">
    <source>
        <dbReference type="ARBA" id="ARBA00022840"/>
    </source>
</evidence>
<accession>A0ABX1BZG3</accession>
<keyword evidence="4" id="KW-0067">ATP-binding</keyword>
<dbReference type="NCBIfam" id="TIGR01217">
    <property type="entry name" value="ac_ac_CoA_syn"/>
    <property type="match status" value="1"/>
</dbReference>
<comment type="similarity">
    <text evidence="1">Belongs to the ATP-dependent AMP-binding enzyme family.</text>
</comment>
<evidence type="ECO:0000313" key="8">
    <source>
        <dbReference type="EMBL" id="NJQ01713.1"/>
    </source>
</evidence>
<dbReference type="SUPFAM" id="SSF56801">
    <property type="entry name" value="Acetyl-CoA synthetase-like"/>
    <property type="match status" value="1"/>
</dbReference>
<comment type="caution">
    <text evidence="8">The sequence shown here is derived from an EMBL/GenBank/DDBJ whole genome shotgun (WGS) entry which is preliminary data.</text>
</comment>
<dbReference type="PANTHER" id="PTHR42921:SF1">
    <property type="entry name" value="ACETOACETYL-COA SYNTHETASE"/>
    <property type="match status" value="1"/>
</dbReference>
<dbReference type="PROSITE" id="PS00455">
    <property type="entry name" value="AMP_BINDING"/>
    <property type="match status" value="1"/>
</dbReference>
<dbReference type="EMBL" id="JAATEN010000009">
    <property type="protein sequence ID" value="NJQ01713.1"/>
    <property type="molecule type" value="Genomic_DNA"/>
</dbReference>
<evidence type="ECO:0000259" key="7">
    <source>
        <dbReference type="Pfam" id="PF16177"/>
    </source>
</evidence>
<dbReference type="InterPro" id="IPR005914">
    <property type="entry name" value="Acac_CoA_synth"/>
</dbReference>
<organism evidence="8 9">
    <name type="scientific">Streptomyces zingiberis</name>
    <dbReference type="NCBI Taxonomy" id="2053010"/>
    <lineage>
        <taxon>Bacteria</taxon>
        <taxon>Bacillati</taxon>
        <taxon>Actinomycetota</taxon>
        <taxon>Actinomycetes</taxon>
        <taxon>Kitasatosporales</taxon>
        <taxon>Streptomycetaceae</taxon>
        <taxon>Streptomyces</taxon>
    </lineage>
</organism>
<reference evidence="8 9" key="1">
    <citation type="submission" date="2020-03" db="EMBL/GenBank/DDBJ databases">
        <title>WGS of actinomycetes isolated from Thailand.</title>
        <authorList>
            <person name="Thawai C."/>
        </authorList>
    </citation>
    <scope>NUCLEOTIDE SEQUENCE [LARGE SCALE GENOMIC DNA]</scope>
    <source>
        <strain evidence="8 9">PLAI 1-29</strain>
    </source>
</reference>
<sequence>MTAPEVLRAPAPDWRETTELGRHLRFLAEVRGLSFSSYAELHRWSVTDLAGFWSSLSDAFGVRFTTPAERVLGRREMPGAEWFPGATLNYAEHALRGAGSGDGETALLAHSQTRPATALTWGELRDQVARARAGLRRLGVRPGDRVAAYLPNIPETVVAFLATASLGAVWASCAPEFGARGVVDRFAQIEPAVLLAVPGYRYGVRDIDRRTEVAAVRAALPTVRHVVSVDYGPGALPDTVRWEELLAGAPEPGCEPVPFAHPLYVLFSSGTTGRPKPIVHGHGGILLEHLKNHALSWDLRRGDRLLWYTTTAWMMWNALVSALLVGAAPVLADGNPLHPGLDAQWELAAGTGATLMGASPGFLMACRREGLTPARDHDLSRVRQIGAAGSPLPAEGYRWVAGEFGPGVLLNVGSGGTDVCSGIVQGGPWQPVVAGEISGPALGVAATAFDEDGREVTGALGELVITEPMPSMPVAFWGDTDGSRYRSAYFDRYPGVWRHGDWVRFSAEDSCVVAGRSDATLNRGGVRLGTAEFYRVVEELPEVEDSLVVHLEDPAGGNGELLLYVVVREPARLDDTLRETITRSLRGALSPRHVPDTVAAVPAVPRNRTGKKLELPVKRILQGAPPHEVAERDALADPAALDAFAAHAAARRGGAR</sequence>
<feature type="domain" description="AMP-binding enzyme C-terminal" evidence="6">
    <location>
        <begin position="536"/>
        <end position="611"/>
    </location>
</feature>
<dbReference type="InterPro" id="IPR042099">
    <property type="entry name" value="ANL_N_sf"/>
</dbReference>
<dbReference type="Gene3D" id="3.40.50.12780">
    <property type="entry name" value="N-terminal domain of ligase-like"/>
    <property type="match status" value="1"/>
</dbReference>
<dbReference type="Pfam" id="PF00501">
    <property type="entry name" value="AMP-binding"/>
    <property type="match status" value="1"/>
</dbReference>
<dbReference type="NCBIfam" id="NF002937">
    <property type="entry name" value="PRK03584.1"/>
    <property type="match status" value="1"/>
</dbReference>
<evidence type="ECO:0000259" key="5">
    <source>
        <dbReference type="Pfam" id="PF00501"/>
    </source>
</evidence>
<evidence type="ECO:0000313" key="9">
    <source>
        <dbReference type="Proteomes" id="UP000695264"/>
    </source>
</evidence>
<keyword evidence="3" id="KW-0547">Nucleotide-binding</keyword>
<dbReference type="Proteomes" id="UP000695264">
    <property type="component" value="Unassembled WGS sequence"/>
</dbReference>
<dbReference type="Pfam" id="PF13193">
    <property type="entry name" value="AMP-binding_C"/>
    <property type="match status" value="1"/>
</dbReference>
<dbReference type="InterPro" id="IPR025110">
    <property type="entry name" value="AMP-bd_C"/>
</dbReference>
<evidence type="ECO:0000256" key="1">
    <source>
        <dbReference type="ARBA" id="ARBA00006432"/>
    </source>
</evidence>
<proteinExistence type="inferred from homology"/>
<name>A0ABX1BZG3_9ACTN</name>
<keyword evidence="2 8" id="KW-0436">Ligase</keyword>
<dbReference type="PANTHER" id="PTHR42921">
    <property type="entry name" value="ACETOACETYL-COA SYNTHETASE"/>
    <property type="match status" value="1"/>
</dbReference>
<feature type="domain" description="AMP-dependent synthetase/ligase" evidence="5">
    <location>
        <begin position="115"/>
        <end position="468"/>
    </location>
</feature>
<protein>
    <submittedName>
        <fullName evidence="8">Acetoacetate--CoA ligase</fullName>
        <ecNumber evidence="8">6.2.1.16</ecNumber>
    </submittedName>
</protein>